<evidence type="ECO:0000259" key="1">
    <source>
        <dbReference type="PROSITE" id="PS50943"/>
    </source>
</evidence>
<dbReference type="CDD" id="cd00093">
    <property type="entry name" value="HTH_XRE"/>
    <property type="match status" value="1"/>
</dbReference>
<dbReference type="SUPFAM" id="SSF47413">
    <property type="entry name" value="lambda repressor-like DNA-binding domains"/>
    <property type="match status" value="1"/>
</dbReference>
<dbReference type="InterPro" id="IPR001387">
    <property type="entry name" value="Cro/C1-type_HTH"/>
</dbReference>
<evidence type="ECO:0000313" key="2">
    <source>
        <dbReference type="EMBL" id="HIS83851.1"/>
    </source>
</evidence>
<feature type="domain" description="HTH cro/C1-type" evidence="1">
    <location>
        <begin position="18"/>
        <end position="72"/>
    </location>
</feature>
<dbReference type="AlphaFoldDB" id="A0A9D1FYJ5"/>
<sequence length="88" mass="10284">MQTKDKKQEFIQAFGRVIKKLREESKRSARSISYEINLSKTTLLLAETGKLDPQITTFCKLSEAFYIPPDKLLKMVYEELPKDWTIVD</sequence>
<comment type="caution">
    <text evidence="2">The sequence shown here is derived from an EMBL/GenBank/DDBJ whole genome shotgun (WGS) entry which is preliminary data.</text>
</comment>
<name>A0A9D1FYJ5_9BACT</name>
<dbReference type="Proteomes" id="UP000824139">
    <property type="component" value="Unassembled WGS sequence"/>
</dbReference>
<protein>
    <submittedName>
        <fullName evidence="2">Helix-turn-helix transcriptional regulator</fullName>
    </submittedName>
</protein>
<evidence type="ECO:0000313" key="3">
    <source>
        <dbReference type="Proteomes" id="UP000824139"/>
    </source>
</evidence>
<dbReference type="PROSITE" id="PS50943">
    <property type="entry name" value="HTH_CROC1"/>
    <property type="match status" value="1"/>
</dbReference>
<dbReference type="EMBL" id="DVJO01000211">
    <property type="protein sequence ID" value="HIS83851.1"/>
    <property type="molecule type" value="Genomic_DNA"/>
</dbReference>
<reference evidence="2" key="1">
    <citation type="submission" date="2020-10" db="EMBL/GenBank/DDBJ databases">
        <authorList>
            <person name="Gilroy R."/>
        </authorList>
    </citation>
    <scope>NUCLEOTIDE SEQUENCE</scope>
    <source>
        <strain evidence="2">CHK152-2994</strain>
    </source>
</reference>
<organism evidence="2 3">
    <name type="scientific">Candidatus Scatenecus faecavium</name>
    <dbReference type="NCBI Taxonomy" id="2840915"/>
    <lineage>
        <taxon>Bacteria</taxon>
        <taxon>Candidatus Scatenecus</taxon>
    </lineage>
</organism>
<dbReference type="SMART" id="SM00530">
    <property type="entry name" value="HTH_XRE"/>
    <property type="match status" value="1"/>
</dbReference>
<accession>A0A9D1FYJ5</accession>
<proteinExistence type="predicted"/>
<dbReference type="InterPro" id="IPR010982">
    <property type="entry name" value="Lambda_DNA-bd_dom_sf"/>
</dbReference>
<dbReference type="GO" id="GO:0003677">
    <property type="term" value="F:DNA binding"/>
    <property type="evidence" value="ECO:0007669"/>
    <property type="project" value="InterPro"/>
</dbReference>
<gene>
    <name evidence="2" type="ORF">IAD41_09640</name>
</gene>
<dbReference type="Gene3D" id="1.10.260.40">
    <property type="entry name" value="lambda repressor-like DNA-binding domains"/>
    <property type="match status" value="1"/>
</dbReference>
<reference evidence="2" key="2">
    <citation type="journal article" date="2021" name="PeerJ">
        <title>Extensive microbial diversity within the chicken gut microbiome revealed by metagenomics and culture.</title>
        <authorList>
            <person name="Gilroy R."/>
            <person name="Ravi A."/>
            <person name="Getino M."/>
            <person name="Pursley I."/>
            <person name="Horton D.L."/>
            <person name="Alikhan N.F."/>
            <person name="Baker D."/>
            <person name="Gharbi K."/>
            <person name="Hall N."/>
            <person name="Watson M."/>
            <person name="Adriaenssens E.M."/>
            <person name="Foster-Nyarko E."/>
            <person name="Jarju S."/>
            <person name="Secka A."/>
            <person name="Antonio M."/>
            <person name="Oren A."/>
            <person name="Chaudhuri R.R."/>
            <person name="La Ragione R."/>
            <person name="Hildebrand F."/>
            <person name="Pallen M.J."/>
        </authorList>
    </citation>
    <scope>NUCLEOTIDE SEQUENCE</scope>
    <source>
        <strain evidence="2">CHK152-2994</strain>
    </source>
</reference>